<dbReference type="AlphaFoldDB" id="A0A108T4N8"/>
<feature type="domain" description="Major fimbrial subunit protein N-terminal" evidence="5">
    <location>
        <begin position="38"/>
        <end position="175"/>
    </location>
</feature>
<dbReference type="GO" id="GO:0009289">
    <property type="term" value="C:pilus"/>
    <property type="evidence" value="ECO:0007669"/>
    <property type="project" value="UniProtKB-SubCell"/>
</dbReference>
<dbReference type="PATRIC" id="fig|46506.5.peg.2712"/>
<dbReference type="InterPro" id="IPR029141">
    <property type="entry name" value="FimA_N"/>
</dbReference>
<accession>A0A108T4N8</accession>
<evidence type="ECO:0000313" key="8">
    <source>
        <dbReference type="Proteomes" id="UP000056419"/>
    </source>
</evidence>
<comment type="caution">
    <text evidence="7">The sequence shown here is derived from an EMBL/GenBank/DDBJ whole genome shotgun (WGS) entry which is preliminary data.</text>
</comment>
<dbReference type="Pfam" id="PF06321">
    <property type="entry name" value="P_gingi_FimA"/>
    <property type="match status" value="1"/>
</dbReference>
<gene>
    <name evidence="7" type="ORF">AA415_02522</name>
</gene>
<reference evidence="7 8" key="1">
    <citation type="journal article" date="2016" name="BMC Genomics">
        <title>Type VI secretion systems of human gut Bacteroidales segregate into three genetic architectures, two of which are contained on mobile genetic elements.</title>
        <authorList>
            <person name="Coyne M.J."/>
            <person name="Roelofs K.G."/>
            <person name="Comstock L.E."/>
        </authorList>
    </citation>
    <scope>NUCLEOTIDE SEQUENCE [LARGE SCALE GENOMIC DNA]</scope>
    <source>
        <strain evidence="7 8">CL09T03C01</strain>
    </source>
</reference>
<dbReference type="Proteomes" id="UP000056419">
    <property type="component" value="Unassembled WGS sequence"/>
</dbReference>
<dbReference type="InterPro" id="IPR053878">
    <property type="entry name" value="FimA_C"/>
</dbReference>
<dbReference type="EMBL" id="LRGC01000014">
    <property type="protein sequence ID" value="KWR53226.1"/>
    <property type="molecule type" value="Genomic_DNA"/>
</dbReference>
<proteinExistence type="inferred from homology"/>
<keyword evidence="3" id="KW-0732">Signal</keyword>
<dbReference type="Pfam" id="PF22492">
    <property type="entry name" value="FimA4_C"/>
    <property type="match status" value="1"/>
</dbReference>
<organism evidence="7 8">
    <name type="scientific">Bacteroides stercoris</name>
    <dbReference type="NCBI Taxonomy" id="46506"/>
    <lineage>
        <taxon>Bacteria</taxon>
        <taxon>Pseudomonadati</taxon>
        <taxon>Bacteroidota</taxon>
        <taxon>Bacteroidia</taxon>
        <taxon>Bacteroidales</taxon>
        <taxon>Bacteroidaceae</taxon>
        <taxon>Bacteroides</taxon>
    </lineage>
</organism>
<evidence type="ECO:0000313" key="7">
    <source>
        <dbReference type="EMBL" id="KWR53226.1"/>
    </source>
</evidence>
<comment type="similarity">
    <text evidence="2">Belongs to the bacteroidetes fimbrillin superfamily. FimA/Mfa1 family.</text>
</comment>
<evidence type="ECO:0000259" key="5">
    <source>
        <dbReference type="Pfam" id="PF06321"/>
    </source>
</evidence>
<evidence type="ECO:0000256" key="1">
    <source>
        <dbReference type="ARBA" id="ARBA00004561"/>
    </source>
</evidence>
<evidence type="ECO:0000256" key="4">
    <source>
        <dbReference type="ARBA" id="ARBA00023263"/>
    </source>
</evidence>
<protein>
    <submittedName>
        <fullName evidence="7">FimA-like major fimbrial subunit protein</fullName>
    </submittedName>
</protein>
<evidence type="ECO:0000256" key="3">
    <source>
        <dbReference type="ARBA" id="ARBA00022729"/>
    </source>
</evidence>
<evidence type="ECO:0000256" key="2">
    <source>
        <dbReference type="ARBA" id="ARBA00006011"/>
    </source>
</evidence>
<name>A0A108T4N8_BACSE</name>
<dbReference type="Gene3D" id="2.60.40.3690">
    <property type="match status" value="1"/>
</dbReference>
<dbReference type="STRING" id="46506.AA415_02522"/>
<sequence length="371" mass="39063">MKTNNYLWSMLVTATFVLTGCGSDENGITDSLPQGKTAQLELCLTGSGVSTKATGSALPTQNEENTVKRFTVAIFNSDESVNAIRTVTNNTTPATTINCTPATNCTGIVVANAPTDGYFSGVLNKTDFLKRTIALGDAQTKDCLPMSGDVKNGDGNATFTLGAGINTGMTARLSRLVARVSVSGIRTEFDPNGQYSAASYELKNIFVRNAVKEAVPGTGGYSTTKMSTPDYLTGNYTGSSGTVAYLANSVTPPVSVGTEHKTDYWFYILPNEETTHTALVLEGTFKKNASDAGSTIYYPIIVNKSQTGTNITGASGTGTSNIARNTTYAIKATIKNIGTGDPTGEINPTSLELTVSVADWALNITQDVTFE</sequence>
<keyword evidence="4" id="KW-0281">Fimbrium</keyword>
<comment type="subcellular location">
    <subcellularLocation>
        <location evidence="1">Fimbrium</location>
    </subcellularLocation>
</comment>
<feature type="domain" description="Major fimbrium subunit FimA C-terminal" evidence="6">
    <location>
        <begin position="290"/>
        <end position="360"/>
    </location>
</feature>
<keyword evidence="8" id="KW-1185">Reference proteome</keyword>
<dbReference type="PROSITE" id="PS51257">
    <property type="entry name" value="PROKAR_LIPOPROTEIN"/>
    <property type="match status" value="1"/>
</dbReference>
<evidence type="ECO:0000259" key="6">
    <source>
        <dbReference type="Pfam" id="PF22492"/>
    </source>
</evidence>
<dbReference type="RefSeq" id="WP_060386211.1">
    <property type="nucleotide sequence ID" value="NZ_LRGC01000014.1"/>
</dbReference>
<dbReference type="Gene3D" id="2.60.40.2580">
    <property type="match status" value="1"/>
</dbReference>